<evidence type="ECO:0000259" key="7">
    <source>
        <dbReference type="Pfam" id="PF03088"/>
    </source>
</evidence>
<dbReference type="GO" id="GO:0005886">
    <property type="term" value="C:plasma membrane"/>
    <property type="evidence" value="ECO:0007669"/>
    <property type="project" value="UniProtKB-SubCell"/>
</dbReference>
<evidence type="ECO:0000313" key="9">
    <source>
        <dbReference type="Proteomes" id="UP000032680"/>
    </source>
</evidence>
<dbReference type="InterPro" id="IPR011042">
    <property type="entry name" value="6-blade_b-propeller_TolB-like"/>
</dbReference>
<dbReference type="SUPFAM" id="SSF63829">
    <property type="entry name" value="Calcium-dependent phosphotriesterase"/>
    <property type="match status" value="1"/>
</dbReference>
<feature type="transmembrane region" description="Helical" evidence="6">
    <location>
        <begin position="270"/>
        <end position="287"/>
    </location>
</feature>
<feature type="transmembrane region" description="Helical" evidence="6">
    <location>
        <begin position="33"/>
        <end position="52"/>
    </location>
</feature>
<dbReference type="CDD" id="cd06579">
    <property type="entry name" value="TM_PBP1_transp_AraH_like"/>
    <property type="match status" value="1"/>
</dbReference>
<dbReference type="EMBL" id="BANB01000161">
    <property type="protein sequence ID" value="GAN76767.1"/>
    <property type="molecule type" value="Genomic_DNA"/>
</dbReference>
<dbReference type="Pfam" id="PF02653">
    <property type="entry name" value="BPD_transp_2"/>
    <property type="match status" value="1"/>
</dbReference>
<dbReference type="AlphaFoldDB" id="A0A0D6P539"/>
<feature type="transmembrane region" description="Helical" evidence="6">
    <location>
        <begin position="238"/>
        <end position="258"/>
    </location>
</feature>
<keyword evidence="9" id="KW-1185">Reference proteome</keyword>
<dbReference type="Gene3D" id="2.120.10.30">
    <property type="entry name" value="TolB, C-terminal domain"/>
    <property type="match status" value="1"/>
</dbReference>
<gene>
    <name evidence="8" type="ORF">Asru_0161_03</name>
</gene>
<evidence type="ECO:0000256" key="2">
    <source>
        <dbReference type="ARBA" id="ARBA00022475"/>
    </source>
</evidence>
<keyword evidence="5 6" id="KW-0472">Membrane</keyword>
<dbReference type="PANTHER" id="PTHR32196">
    <property type="entry name" value="ABC TRANSPORTER PERMEASE PROTEIN YPHD-RELATED-RELATED"/>
    <property type="match status" value="1"/>
</dbReference>
<accession>A0A0D6P539</accession>
<dbReference type="PANTHER" id="PTHR32196:SF63">
    <property type="entry name" value="INNER MEMBRANE ABC TRANSPORTER PERMEASE PROTEIN YJFF"/>
    <property type="match status" value="1"/>
</dbReference>
<dbReference type="RefSeq" id="WP_048860649.1">
    <property type="nucleotide sequence ID" value="NZ_BANB01000161.1"/>
</dbReference>
<protein>
    <submittedName>
        <fullName evidence="8">ABC transporter</fullName>
    </submittedName>
</protein>
<dbReference type="Pfam" id="PF03088">
    <property type="entry name" value="Str_synth"/>
    <property type="match status" value="1"/>
</dbReference>
<name>A0A0D6P539_9PROT</name>
<reference evidence="8 9" key="1">
    <citation type="submission" date="2012-11" db="EMBL/GenBank/DDBJ databases">
        <title>Whole genome sequence of Acidisphaera rubrifaciens HS-AP3.</title>
        <authorList>
            <person name="Azuma Y."/>
            <person name="Higashiura N."/>
            <person name="Hirakawa H."/>
            <person name="Matsushita K."/>
        </authorList>
    </citation>
    <scope>NUCLEOTIDE SEQUENCE [LARGE SCALE GENOMIC DNA]</scope>
    <source>
        <strain evidence="8 9">HS-AP3</strain>
    </source>
</reference>
<evidence type="ECO:0000256" key="6">
    <source>
        <dbReference type="SAM" id="Phobius"/>
    </source>
</evidence>
<feature type="domain" description="Strictosidine synthase conserved region" evidence="7">
    <location>
        <begin position="487"/>
        <end position="573"/>
    </location>
</feature>
<feature type="transmembrane region" description="Helical" evidence="6">
    <location>
        <begin position="73"/>
        <end position="99"/>
    </location>
</feature>
<sequence length="716" mass="78918">MSATTWDATRFSKRLRASYSPRLLLSELLLKQWFEPVIPFTIMLGLFGYFAVSIHDYATFPNIQSLMRLYAEFGFVALGMAFSLISGGIDLSVGALFAVCNFATLFFLLVLGWPIAGVIAATVAVGAVLGGINGVLIGYLKARPFLTTLVTLIILRASVNLLNERYATVFATNTSDSTVWDFLGEGFVLGIPVNAAALFVTLLIGHVFLSRSRYGWHLTAIGASRKAARHAGIPVERMLFATYVLSGVLCAIGGIFYAARQSSTDSTTGVGWEFQALTAVVLGGVSLAGGKGTVWRAMIGGIIVFLLTNGLVRLGIAGYFTSAVIGIILLAAVCADVKWSKNRGKAVQKIYVNPARLPLSPAPSLRRESGTPFAQNDRLLAAEAIGLDQVEGPEDVLIDRQDRVYGSTRDGNIIRFSGPDLTRREVFAHIGGRPLGMQWDREENLIVAVAGMGVYGIRPDGQVFKVTDETNRTWYKLNDDSRLRMADDLDIGPDGRIWFSDCTTRYEMTTNSLDIIEGRPNGRLVVYDPATRKTTTVINHFHFPNGICVAHDGMSVLIGSTSLCQVFRYWIEGPNKGRLDLLIEHLPGFVDNINRASDGTYWLALVGIRTPAFDLAMRKPDFRLRMVKQVPIDEWLAPGLNHGCVLKFDETGRILESFWDPTGVNHSTLTSMREHRGYLYLGGLENNRIGRIRLPDADPDWTGYDAYWGNKRRDRH</sequence>
<evidence type="ECO:0000256" key="4">
    <source>
        <dbReference type="ARBA" id="ARBA00022989"/>
    </source>
</evidence>
<evidence type="ECO:0000256" key="1">
    <source>
        <dbReference type="ARBA" id="ARBA00004651"/>
    </source>
</evidence>
<comment type="caution">
    <text evidence="8">The sequence shown here is derived from an EMBL/GenBank/DDBJ whole genome shotgun (WGS) entry which is preliminary data.</text>
</comment>
<comment type="subcellular location">
    <subcellularLocation>
        <location evidence="1">Cell membrane</location>
        <topology evidence="1">Multi-pass membrane protein</topology>
    </subcellularLocation>
</comment>
<dbReference type="OrthoDB" id="9775406at2"/>
<organism evidence="8 9">
    <name type="scientific">Acidisphaera rubrifaciens HS-AP3</name>
    <dbReference type="NCBI Taxonomy" id="1231350"/>
    <lineage>
        <taxon>Bacteria</taxon>
        <taxon>Pseudomonadati</taxon>
        <taxon>Pseudomonadota</taxon>
        <taxon>Alphaproteobacteria</taxon>
        <taxon>Acetobacterales</taxon>
        <taxon>Acetobacteraceae</taxon>
        <taxon>Acidisphaera</taxon>
    </lineage>
</organism>
<keyword evidence="3 6" id="KW-0812">Transmembrane</keyword>
<dbReference type="Pfam" id="PF20067">
    <property type="entry name" value="SSL_N"/>
    <property type="match status" value="1"/>
</dbReference>
<evidence type="ECO:0000256" key="3">
    <source>
        <dbReference type="ARBA" id="ARBA00022692"/>
    </source>
</evidence>
<dbReference type="Proteomes" id="UP000032680">
    <property type="component" value="Unassembled WGS sequence"/>
</dbReference>
<evidence type="ECO:0000313" key="8">
    <source>
        <dbReference type="EMBL" id="GAN76767.1"/>
    </source>
</evidence>
<dbReference type="InterPro" id="IPR018119">
    <property type="entry name" value="Strictosidine_synth_cons-reg"/>
</dbReference>
<evidence type="ECO:0000256" key="5">
    <source>
        <dbReference type="ARBA" id="ARBA00023136"/>
    </source>
</evidence>
<keyword evidence="4 6" id="KW-1133">Transmembrane helix</keyword>
<dbReference type="GO" id="GO:0022857">
    <property type="term" value="F:transmembrane transporter activity"/>
    <property type="evidence" value="ECO:0007669"/>
    <property type="project" value="InterPro"/>
</dbReference>
<feature type="transmembrane region" description="Helical" evidence="6">
    <location>
        <begin position="105"/>
        <end position="132"/>
    </location>
</feature>
<feature type="transmembrane region" description="Helical" evidence="6">
    <location>
        <begin position="182"/>
        <end position="209"/>
    </location>
</feature>
<keyword evidence="2" id="KW-1003">Cell membrane</keyword>
<dbReference type="InterPro" id="IPR001851">
    <property type="entry name" value="ABC_transp_permease"/>
</dbReference>
<feature type="transmembrane region" description="Helical" evidence="6">
    <location>
        <begin position="318"/>
        <end position="339"/>
    </location>
</feature>
<feature type="transmembrane region" description="Helical" evidence="6">
    <location>
        <begin position="144"/>
        <end position="162"/>
    </location>
</feature>
<proteinExistence type="predicted"/>